<evidence type="ECO:0000313" key="5">
    <source>
        <dbReference type="Proteomes" id="UP000318717"/>
    </source>
</evidence>
<proteinExistence type="predicted"/>
<evidence type="ECO:0000256" key="1">
    <source>
        <dbReference type="ARBA" id="ARBA00022723"/>
    </source>
</evidence>
<protein>
    <submittedName>
        <fullName evidence="4">Haloacid dehalogenase</fullName>
    </submittedName>
</protein>
<dbReference type="CDD" id="cd02612">
    <property type="entry name" value="HAD_PGPPase"/>
    <property type="match status" value="1"/>
</dbReference>
<sequence>MAKPLYVFDMDETLINGDCAMIWNEFLLEKGIVQDPKFLSEDQRLMELYSQGKLDMDQYLEFAMAPLLDMQKEDVDTLVDECVETQILDRQFGESRALIQQLENDGIDMLIISATVTFIVEAVARRIGIKHCLGIDLTESNGRYTAKIDGIPSYREGKVVRLEQWLSQNNHSYSGIHFYTDSINDLALCEHADYTYLINPCPRLAAMPQRDNWSTLSWS</sequence>
<dbReference type="Gene3D" id="1.20.1440.100">
    <property type="entry name" value="SG protein - dephosphorylation function"/>
    <property type="match status" value="1"/>
</dbReference>
<dbReference type="Gene3D" id="3.40.50.1000">
    <property type="entry name" value="HAD superfamily/HAD-like"/>
    <property type="match status" value="1"/>
</dbReference>
<reference evidence="4 5" key="1">
    <citation type="submission" date="2019-06" db="EMBL/GenBank/DDBJ databases">
        <title>Whole genome shotgun sequence of Vibrio inusitatus NBRC 102082.</title>
        <authorList>
            <person name="Hosoyama A."/>
            <person name="Uohara A."/>
            <person name="Ohji S."/>
            <person name="Ichikawa N."/>
        </authorList>
    </citation>
    <scope>NUCLEOTIDE SEQUENCE [LARGE SCALE GENOMIC DNA]</scope>
    <source>
        <strain evidence="4 5">NBRC 102082</strain>
    </source>
</reference>
<dbReference type="EMBL" id="BJLF01000025">
    <property type="protein sequence ID" value="GEA52755.1"/>
    <property type="molecule type" value="Genomic_DNA"/>
</dbReference>
<dbReference type="Pfam" id="PF12710">
    <property type="entry name" value="HAD"/>
    <property type="match status" value="1"/>
</dbReference>
<dbReference type="PANTHER" id="PTHR43344:SF13">
    <property type="entry name" value="PHOSPHATASE RV3661-RELATED"/>
    <property type="match status" value="1"/>
</dbReference>
<evidence type="ECO:0000256" key="3">
    <source>
        <dbReference type="ARBA" id="ARBA00022842"/>
    </source>
</evidence>
<organism evidence="4 5">
    <name type="scientific">Vibrio inusitatus NBRC 102082</name>
    <dbReference type="NCBI Taxonomy" id="1219070"/>
    <lineage>
        <taxon>Bacteria</taxon>
        <taxon>Pseudomonadati</taxon>
        <taxon>Pseudomonadota</taxon>
        <taxon>Gammaproteobacteria</taxon>
        <taxon>Vibrionales</taxon>
        <taxon>Vibrionaceae</taxon>
        <taxon>Vibrio</taxon>
    </lineage>
</organism>
<dbReference type="GO" id="GO:0046872">
    <property type="term" value="F:metal ion binding"/>
    <property type="evidence" value="ECO:0007669"/>
    <property type="project" value="UniProtKB-KW"/>
</dbReference>
<dbReference type="GO" id="GO:0016787">
    <property type="term" value="F:hydrolase activity"/>
    <property type="evidence" value="ECO:0007669"/>
    <property type="project" value="UniProtKB-KW"/>
</dbReference>
<dbReference type="AlphaFoldDB" id="A0A4Y3I0I7"/>
<gene>
    <name evidence="4" type="ORF">VIN01S_35590</name>
</gene>
<dbReference type="RefSeq" id="WP_141347168.1">
    <property type="nucleotide sequence ID" value="NZ_BJLF01000025.1"/>
</dbReference>
<dbReference type="NCBIfam" id="TIGR01488">
    <property type="entry name" value="HAD-SF-IB"/>
    <property type="match status" value="1"/>
</dbReference>
<name>A0A4Y3I0I7_9VIBR</name>
<dbReference type="PANTHER" id="PTHR43344">
    <property type="entry name" value="PHOSPHOSERINE PHOSPHATASE"/>
    <property type="match status" value="1"/>
</dbReference>
<evidence type="ECO:0000256" key="2">
    <source>
        <dbReference type="ARBA" id="ARBA00022801"/>
    </source>
</evidence>
<dbReference type="OrthoDB" id="9784466at2"/>
<dbReference type="InterPro" id="IPR050582">
    <property type="entry name" value="HAD-like_SerB"/>
</dbReference>
<dbReference type="Proteomes" id="UP000318717">
    <property type="component" value="Unassembled WGS sequence"/>
</dbReference>
<dbReference type="NCBIfam" id="TIGR01490">
    <property type="entry name" value="HAD-SF-IB-hyp1"/>
    <property type="match status" value="1"/>
</dbReference>
<keyword evidence="2" id="KW-0378">Hydrolase</keyword>
<comment type="caution">
    <text evidence="4">The sequence shown here is derived from an EMBL/GenBank/DDBJ whole genome shotgun (WGS) entry which is preliminary data.</text>
</comment>
<keyword evidence="1" id="KW-0479">Metal-binding</keyword>
<accession>A0A4Y3I0I7</accession>
<dbReference type="InterPro" id="IPR006385">
    <property type="entry name" value="HAD_hydro_SerB1"/>
</dbReference>
<evidence type="ECO:0000313" key="4">
    <source>
        <dbReference type="EMBL" id="GEA52755.1"/>
    </source>
</evidence>
<dbReference type="InterPro" id="IPR036412">
    <property type="entry name" value="HAD-like_sf"/>
</dbReference>
<keyword evidence="5" id="KW-1185">Reference proteome</keyword>
<dbReference type="InterPro" id="IPR023214">
    <property type="entry name" value="HAD_sf"/>
</dbReference>
<keyword evidence="3" id="KW-0460">Magnesium</keyword>
<dbReference type="SUPFAM" id="SSF56784">
    <property type="entry name" value="HAD-like"/>
    <property type="match status" value="1"/>
</dbReference>